<dbReference type="EMBL" id="JAHHHV010000083">
    <property type="protein sequence ID" value="MBW4468036.1"/>
    <property type="molecule type" value="Genomic_DNA"/>
</dbReference>
<keyword evidence="6 8" id="KW-0460">Magnesium</keyword>
<reference evidence="10" key="2">
    <citation type="journal article" date="2022" name="Microbiol. Resour. Announc.">
        <title>Metagenome Sequencing to Explore Phylogenomics of Terrestrial Cyanobacteria.</title>
        <authorList>
            <person name="Ward R.D."/>
            <person name="Stajich J.E."/>
            <person name="Johansen J.R."/>
            <person name="Huntemann M."/>
            <person name="Clum A."/>
            <person name="Foster B."/>
            <person name="Foster B."/>
            <person name="Roux S."/>
            <person name="Palaniappan K."/>
            <person name="Varghese N."/>
            <person name="Mukherjee S."/>
            <person name="Reddy T.B.K."/>
            <person name="Daum C."/>
            <person name="Copeland A."/>
            <person name="Chen I.A."/>
            <person name="Ivanova N.N."/>
            <person name="Kyrpides N.C."/>
            <person name="Shapiro N."/>
            <person name="Eloe-Fadrosh E.A."/>
            <person name="Pietrasiak N."/>
        </authorList>
    </citation>
    <scope>NUCLEOTIDE SEQUENCE</scope>
    <source>
        <strain evidence="10">GSE-TBD4-15B</strain>
    </source>
</reference>
<dbReference type="GO" id="GO:0004540">
    <property type="term" value="F:RNA nuclease activity"/>
    <property type="evidence" value="ECO:0007669"/>
    <property type="project" value="InterPro"/>
</dbReference>
<dbReference type="GO" id="GO:0016787">
    <property type="term" value="F:hydrolase activity"/>
    <property type="evidence" value="ECO:0007669"/>
    <property type="project" value="UniProtKB-KW"/>
</dbReference>
<evidence type="ECO:0000313" key="10">
    <source>
        <dbReference type="EMBL" id="MBW4468036.1"/>
    </source>
</evidence>
<accession>A0A951PEA3</accession>
<evidence type="ECO:0000256" key="6">
    <source>
        <dbReference type="ARBA" id="ARBA00022842"/>
    </source>
</evidence>
<dbReference type="InterPro" id="IPR022907">
    <property type="entry name" value="VapC_family"/>
</dbReference>
<comment type="function">
    <text evidence="8">Toxic component of a toxin-antitoxin (TA) system. An RNase.</text>
</comment>
<keyword evidence="8" id="KW-0800">Toxin</keyword>
<dbReference type="PANTHER" id="PTHR33653">
    <property type="entry name" value="RIBONUCLEASE VAPC2"/>
    <property type="match status" value="1"/>
</dbReference>
<dbReference type="AlphaFoldDB" id="A0A951PEA3"/>
<evidence type="ECO:0000256" key="3">
    <source>
        <dbReference type="ARBA" id="ARBA00022722"/>
    </source>
</evidence>
<evidence type="ECO:0000256" key="8">
    <source>
        <dbReference type="HAMAP-Rule" id="MF_00265"/>
    </source>
</evidence>
<dbReference type="Pfam" id="PF01850">
    <property type="entry name" value="PIN"/>
    <property type="match status" value="1"/>
</dbReference>
<proteinExistence type="inferred from homology"/>
<comment type="cofactor">
    <cofactor evidence="1 8">
        <name>Mg(2+)</name>
        <dbReference type="ChEBI" id="CHEBI:18420"/>
    </cofactor>
</comment>
<keyword evidence="4 8" id="KW-0479">Metal-binding</keyword>
<evidence type="ECO:0000313" key="11">
    <source>
        <dbReference type="Proteomes" id="UP000707356"/>
    </source>
</evidence>
<dbReference type="EC" id="3.1.-.-" evidence="8"/>
<evidence type="ECO:0000256" key="5">
    <source>
        <dbReference type="ARBA" id="ARBA00022801"/>
    </source>
</evidence>
<keyword evidence="3 8" id="KW-0540">Nuclease</keyword>
<evidence type="ECO:0000256" key="2">
    <source>
        <dbReference type="ARBA" id="ARBA00022649"/>
    </source>
</evidence>
<dbReference type="InterPro" id="IPR002716">
    <property type="entry name" value="PIN_dom"/>
</dbReference>
<dbReference type="InterPro" id="IPR050556">
    <property type="entry name" value="Type_II_TA_system_RNase"/>
</dbReference>
<dbReference type="PANTHER" id="PTHR33653:SF1">
    <property type="entry name" value="RIBONUCLEASE VAPC2"/>
    <property type="match status" value="1"/>
</dbReference>
<dbReference type="CDD" id="cd18744">
    <property type="entry name" value="PIN_VapC4-5_FitB-like"/>
    <property type="match status" value="1"/>
</dbReference>
<dbReference type="SUPFAM" id="SSF88723">
    <property type="entry name" value="PIN domain-like"/>
    <property type="match status" value="1"/>
</dbReference>
<feature type="binding site" evidence="8">
    <location>
        <position position="99"/>
    </location>
    <ligand>
        <name>Mg(2+)</name>
        <dbReference type="ChEBI" id="CHEBI:18420"/>
    </ligand>
</feature>
<feature type="domain" description="PIN" evidence="9">
    <location>
        <begin position="5"/>
        <end position="124"/>
    </location>
</feature>
<evidence type="ECO:0000259" key="9">
    <source>
        <dbReference type="Pfam" id="PF01850"/>
    </source>
</evidence>
<reference evidence="10" key="1">
    <citation type="submission" date="2021-05" db="EMBL/GenBank/DDBJ databases">
        <authorList>
            <person name="Pietrasiak N."/>
            <person name="Ward R."/>
            <person name="Stajich J.E."/>
            <person name="Kurbessoian T."/>
        </authorList>
    </citation>
    <scope>NUCLEOTIDE SEQUENCE</scope>
    <source>
        <strain evidence="10">GSE-TBD4-15B</strain>
    </source>
</reference>
<dbReference type="InterPro" id="IPR029060">
    <property type="entry name" value="PIN-like_dom_sf"/>
</dbReference>
<dbReference type="HAMAP" id="MF_00265">
    <property type="entry name" value="VapC_Nob1"/>
    <property type="match status" value="1"/>
</dbReference>
<keyword evidence="2 8" id="KW-1277">Toxin-antitoxin system</keyword>
<sequence length="134" mass="15235">MRKAVLDTNIISYFFRGQPKVVEQLKQYGQFHDSLTFSLLTYYEIRSGLLYRDAKTLLARFQELAADSEILPLTLITMNIASTIYADLRAKGLLIAPMDILIAATAIEHDCLLITANTRHFENITGLTHENWAE</sequence>
<dbReference type="Gene3D" id="3.40.50.1010">
    <property type="entry name" value="5'-nuclease"/>
    <property type="match status" value="1"/>
</dbReference>
<organism evidence="10 11">
    <name type="scientific">Pegethrix bostrychoides GSE-TBD4-15B</name>
    <dbReference type="NCBI Taxonomy" id="2839662"/>
    <lineage>
        <taxon>Bacteria</taxon>
        <taxon>Bacillati</taxon>
        <taxon>Cyanobacteriota</taxon>
        <taxon>Cyanophyceae</taxon>
        <taxon>Oculatellales</taxon>
        <taxon>Oculatellaceae</taxon>
        <taxon>Pegethrix</taxon>
    </lineage>
</organism>
<dbReference type="Proteomes" id="UP000707356">
    <property type="component" value="Unassembled WGS sequence"/>
</dbReference>
<comment type="similarity">
    <text evidence="7 8">Belongs to the PINc/VapC protein family.</text>
</comment>
<name>A0A951PEA3_9CYAN</name>
<feature type="binding site" evidence="8">
    <location>
        <position position="7"/>
    </location>
    <ligand>
        <name>Mg(2+)</name>
        <dbReference type="ChEBI" id="CHEBI:18420"/>
    </ligand>
</feature>
<evidence type="ECO:0000256" key="1">
    <source>
        <dbReference type="ARBA" id="ARBA00001946"/>
    </source>
</evidence>
<gene>
    <name evidence="8" type="primary">vapC</name>
    <name evidence="10" type="ORF">KME07_21635</name>
</gene>
<dbReference type="GO" id="GO:0000287">
    <property type="term" value="F:magnesium ion binding"/>
    <property type="evidence" value="ECO:0007669"/>
    <property type="project" value="UniProtKB-UniRule"/>
</dbReference>
<comment type="caution">
    <text evidence="10">The sequence shown here is derived from an EMBL/GenBank/DDBJ whole genome shotgun (WGS) entry which is preliminary data.</text>
</comment>
<evidence type="ECO:0000256" key="4">
    <source>
        <dbReference type="ARBA" id="ARBA00022723"/>
    </source>
</evidence>
<dbReference type="GO" id="GO:0090729">
    <property type="term" value="F:toxin activity"/>
    <property type="evidence" value="ECO:0007669"/>
    <property type="project" value="UniProtKB-KW"/>
</dbReference>
<keyword evidence="5 8" id="KW-0378">Hydrolase</keyword>
<evidence type="ECO:0000256" key="7">
    <source>
        <dbReference type="ARBA" id="ARBA00038093"/>
    </source>
</evidence>
<protein>
    <recommendedName>
        <fullName evidence="8">Ribonuclease VapC</fullName>
        <shortName evidence="8">RNase VapC</shortName>
        <ecNumber evidence="8">3.1.-.-</ecNumber>
    </recommendedName>
    <alternativeName>
        <fullName evidence="8">Toxin VapC</fullName>
    </alternativeName>
</protein>